<dbReference type="InterPro" id="IPR047057">
    <property type="entry name" value="MerR_fam"/>
</dbReference>
<dbReference type="RefSeq" id="WP_393014133.1">
    <property type="nucleotide sequence ID" value="NZ_JAZAQF010000078.1"/>
</dbReference>
<evidence type="ECO:0000256" key="1">
    <source>
        <dbReference type="ARBA" id="ARBA00023015"/>
    </source>
</evidence>
<comment type="caution">
    <text evidence="6">The sequence shown here is derived from an EMBL/GenBank/DDBJ whole genome shotgun (WGS) entry which is preliminary data.</text>
</comment>
<reference evidence="7" key="1">
    <citation type="journal article" date="2024" name="Algal Res.">
        <title>Biochemical, toxicological and genomic investigation of a high-biomass producing Limnothrix strain isolated from Italian shallow drinking water reservoir.</title>
        <authorList>
            <person name="Simonazzi M."/>
            <person name="Shishido T.K."/>
            <person name="Delbaje E."/>
            <person name="Wahlsten M."/>
            <person name="Fewer D.P."/>
            <person name="Sivonen K."/>
            <person name="Pezzolesi L."/>
            <person name="Pistocchi R."/>
        </authorList>
    </citation>
    <scope>NUCLEOTIDE SEQUENCE [LARGE SCALE GENOMIC DNA]</scope>
    <source>
        <strain evidence="7">LRLZ20PSL1</strain>
    </source>
</reference>
<dbReference type="PRINTS" id="PR00040">
    <property type="entry name" value="HTHMERR"/>
</dbReference>
<keyword evidence="1" id="KW-0805">Transcription regulation</keyword>
<proteinExistence type="predicted"/>
<dbReference type="PANTHER" id="PTHR30204:SF94">
    <property type="entry name" value="HEAVY METAL-DEPENDENT TRANSCRIPTIONAL REGULATOR HI_0293-RELATED"/>
    <property type="match status" value="1"/>
</dbReference>
<dbReference type="PANTHER" id="PTHR30204">
    <property type="entry name" value="REDOX-CYCLING DRUG-SENSING TRANSCRIPTIONAL ACTIVATOR SOXR"/>
    <property type="match status" value="1"/>
</dbReference>
<evidence type="ECO:0000259" key="5">
    <source>
        <dbReference type="PROSITE" id="PS50937"/>
    </source>
</evidence>
<dbReference type="InterPro" id="IPR015358">
    <property type="entry name" value="Tscrpt_reg_MerR_DNA-bd"/>
</dbReference>
<organism evidence="6 7">
    <name type="scientific">Limnothrix redekei LRLZ20PSL1</name>
    <dbReference type="NCBI Taxonomy" id="3112953"/>
    <lineage>
        <taxon>Bacteria</taxon>
        <taxon>Bacillati</taxon>
        <taxon>Cyanobacteriota</taxon>
        <taxon>Cyanophyceae</taxon>
        <taxon>Pseudanabaenales</taxon>
        <taxon>Pseudanabaenaceae</taxon>
        <taxon>Limnothrix</taxon>
    </lineage>
</organism>
<dbReference type="Pfam" id="PF00376">
    <property type="entry name" value="MerR"/>
    <property type="match status" value="1"/>
</dbReference>
<keyword evidence="7" id="KW-1185">Reference proteome</keyword>
<dbReference type="SUPFAM" id="SSF46955">
    <property type="entry name" value="Putative DNA-binding domain"/>
    <property type="match status" value="1"/>
</dbReference>
<feature type="coiled-coil region" evidence="4">
    <location>
        <begin position="97"/>
        <end position="134"/>
    </location>
</feature>
<dbReference type="InterPro" id="IPR000551">
    <property type="entry name" value="MerR-type_HTH_dom"/>
</dbReference>
<dbReference type="PROSITE" id="PS50937">
    <property type="entry name" value="HTH_MERR_2"/>
    <property type="match status" value="1"/>
</dbReference>
<dbReference type="CDD" id="cd04770">
    <property type="entry name" value="HTH_HMRTR"/>
    <property type="match status" value="1"/>
</dbReference>
<evidence type="ECO:0000313" key="7">
    <source>
        <dbReference type="Proteomes" id="UP001604335"/>
    </source>
</evidence>
<feature type="domain" description="HTH merR-type" evidence="5">
    <location>
        <begin position="16"/>
        <end position="85"/>
    </location>
</feature>
<protein>
    <submittedName>
        <fullName evidence="6">Heavy metal-responsive transcriptional regulator</fullName>
    </submittedName>
</protein>
<dbReference type="Pfam" id="PF09278">
    <property type="entry name" value="MerR-DNA-bind"/>
    <property type="match status" value="1"/>
</dbReference>
<evidence type="ECO:0000256" key="2">
    <source>
        <dbReference type="ARBA" id="ARBA00023125"/>
    </source>
</evidence>
<keyword evidence="2" id="KW-0238">DNA-binding</keyword>
<accession>A0ABW7CEY3</accession>
<evidence type="ECO:0000256" key="3">
    <source>
        <dbReference type="ARBA" id="ARBA00023163"/>
    </source>
</evidence>
<evidence type="ECO:0000313" key="6">
    <source>
        <dbReference type="EMBL" id="MFG3818660.1"/>
    </source>
</evidence>
<dbReference type="EMBL" id="JAZAQF010000078">
    <property type="protein sequence ID" value="MFG3818660.1"/>
    <property type="molecule type" value="Genomic_DNA"/>
</dbReference>
<name>A0ABW7CEY3_9CYAN</name>
<keyword evidence="4" id="KW-0175">Coiled coil</keyword>
<dbReference type="Gene3D" id="1.10.1660.10">
    <property type="match status" value="1"/>
</dbReference>
<dbReference type="InterPro" id="IPR009061">
    <property type="entry name" value="DNA-bd_dom_put_sf"/>
</dbReference>
<sequence>MSWEFAERAEAPAQNLLKIGEVRSRSGCSIQTIRYYESLGLIQAIDRTAGGFRLFAPSTLDRLAFVKQAQSLGMSLQDISELLTVYDSGNAPCSTVKHKLRDKLADLDRRIQSLQRLRDELQSLLAVADDLEQSPGNICPIVERASQLHQAMEGAAFEAETAVTQDSMITQSPIAQSPIAQSILPPSAAAGCCANRSPNPGTEP</sequence>
<dbReference type="SMART" id="SM00422">
    <property type="entry name" value="HTH_MERR"/>
    <property type="match status" value="1"/>
</dbReference>
<keyword evidence="3" id="KW-0804">Transcription</keyword>
<dbReference type="Proteomes" id="UP001604335">
    <property type="component" value="Unassembled WGS sequence"/>
</dbReference>
<evidence type="ECO:0000256" key="4">
    <source>
        <dbReference type="SAM" id="Coils"/>
    </source>
</evidence>
<gene>
    <name evidence="6" type="ORF">VPK24_13505</name>
</gene>